<dbReference type="AlphaFoldDB" id="A0A9X2TIR1"/>
<dbReference type="EMBL" id="JANUAE010000004">
    <property type="protein sequence ID" value="MCS3709649.1"/>
    <property type="molecule type" value="Genomic_DNA"/>
</dbReference>
<feature type="binding site" evidence="7">
    <location>
        <position position="93"/>
    </location>
    <ligand>
        <name>Cu cation</name>
        <dbReference type="ChEBI" id="CHEBI:23378"/>
    </ligand>
</feature>
<evidence type="ECO:0000256" key="7">
    <source>
        <dbReference type="PIRSR" id="PIRSR602386-1"/>
    </source>
</evidence>
<name>A0A9X2TIR1_9BACT</name>
<evidence type="ECO:0000256" key="5">
    <source>
        <dbReference type="ARBA" id="ARBA00022982"/>
    </source>
</evidence>
<keyword evidence="5" id="KW-0249">Electron transport</keyword>
<keyword evidence="6 7" id="KW-0186">Copper</keyword>
<evidence type="ECO:0000313" key="10">
    <source>
        <dbReference type="EMBL" id="MCS3709649.1"/>
    </source>
</evidence>
<organism evidence="10 11">
    <name type="scientific">Salinibacter ruber</name>
    <dbReference type="NCBI Taxonomy" id="146919"/>
    <lineage>
        <taxon>Bacteria</taxon>
        <taxon>Pseudomonadati</taxon>
        <taxon>Rhodothermota</taxon>
        <taxon>Rhodothermia</taxon>
        <taxon>Rhodothermales</taxon>
        <taxon>Salinibacteraceae</taxon>
        <taxon>Salinibacter</taxon>
    </lineage>
</organism>
<evidence type="ECO:0000259" key="9">
    <source>
        <dbReference type="Pfam" id="PF00127"/>
    </source>
</evidence>
<evidence type="ECO:0000256" key="8">
    <source>
        <dbReference type="SAM" id="MobiDB-lite"/>
    </source>
</evidence>
<dbReference type="GO" id="GO:0009055">
    <property type="term" value="F:electron transfer activity"/>
    <property type="evidence" value="ECO:0007669"/>
    <property type="project" value="InterPro"/>
</dbReference>
<dbReference type="InterPro" id="IPR002386">
    <property type="entry name" value="Amicyanin/Pseudoazurin"/>
</dbReference>
<feature type="binding site" evidence="7">
    <location>
        <position position="136"/>
    </location>
    <ligand>
        <name>Cu cation</name>
        <dbReference type="ChEBI" id="CHEBI:23378"/>
    </ligand>
</feature>
<evidence type="ECO:0000256" key="2">
    <source>
        <dbReference type="ARBA" id="ARBA00022448"/>
    </source>
</evidence>
<dbReference type="SUPFAM" id="SSF49503">
    <property type="entry name" value="Cupredoxins"/>
    <property type="match status" value="1"/>
</dbReference>
<dbReference type="NCBIfam" id="TIGR03102">
    <property type="entry name" value="halo_cynanin"/>
    <property type="match status" value="1"/>
</dbReference>
<keyword evidence="4" id="KW-0574">Periplasm</keyword>
<dbReference type="PRINTS" id="PR00155">
    <property type="entry name" value="AMICYANIN"/>
</dbReference>
<dbReference type="GO" id="GO:0042597">
    <property type="term" value="C:periplasmic space"/>
    <property type="evidence" value="ECO:0007669"/>
    <property type="project" value="UniProtKB-SubCell"/>
</dbReference>
<keyword evidence="2" id="KW-0813">Transport</keyword>
<evidence type="ECO:0000256" key="4">
    <source>
        <dbReference type="ARBA" id="ARBA00022764"/>
    </source>
</evidence>
<dbReference type="Gene3D" id="2.60.40.420">
    <property type="entry name" value="Cupredoxins - blue copper proteins"/>
    <property type="match status" value="1"/>
</dbReference>
<evidence type="ECO:0000313" key="11">
    <source>
        <dbReference type="Proteomes" id="UP001155057"/>
    </source>
</evidence>
<dbReference type="RefSeq" id="WP_259058632.1">
    <property type="nucleotide sequence ID" value="NZ_JANUAE010000004.1"/>
</dbReference>
<proteinExistence type="predicted"/>
<accession>A0A9X2TIR1</accession>
<gene>
    <name evidence="10" type="ORF">GGP61_001253</name>
</gene>
<comment type="caution">
    <text evidence="10">The sequence shown here is derived from an EMBL/GenBank/DDBJ whole genome shotgun (WGS) entry which is preliminary data.</text>
</comment>
<dbReference type="InterPro" id="IPR017533">
    <property type="entry name" value="Halocyanin"/>
</dbReference>
<dbReference type="GO" id="GO:0005507">
    <property type="term" value="F:copper ion binding"/>
    <property type="evidence" value="ECO:0007669"/>
    <property type="project" value="InterPro"/>
</dbReference>
<feature type="region of interest" description="Disordered" evidence="8">
    <location>
        <begin position="1"/>
        <end position="29"/>
    </location>
</feature>
<dbReference type="InterPro" id="IPR000923">
    <property type="entry name" value="BlueCu_1"/>
</dbReference>
<protein>
    <submittedName>
        <fullName evidence="10">Halocyanin-like protein</fullName>
    </submittedName>
</protein>
<comment type="subcellular location">
    <subcellularLocation>
        <location evidence="1">Periplasm</location>
    </subcellularLocation>
</comment>
<dbReference type="Pfam" id="PF00127">
    <property type="entry name" value="Copper-bind"/>
    <property type="match status" value="1"/>
</dbReference>
<reference evidence="10" key="1">
    <citation type="submission" date="2022-08" db="EMBL/GenBank/DDBJ databases">
        <title>Genomic Encyclopedia of Type Strains, Phase V (KMG-V): Genome sequencing to study the core and pangenomes of soil and plant-associated prokaryotes.</title>
        <authorList>
            <person name="Whitman W."/>
        </authorList>
    </citation>
    <scope>NUCLEOTIDE SEQUENCE</scope>
    <source>
        <strain evidence="10">SP3049</strain>
    </source>
</reference>
<dbReference type="InterPro" id="IPR008972">
    <property type="entry name" value="Cupredoxin"/>
</dbReference>
<keyword evidence="3 7" id="KW-0479">Metal-binding</keyword>
<feature type="binding site" evidence="7">
    <location>
        <position position="128"/>
    </location>
    <ligand>
        <name>Cu cation</name>
        <dbReference type="ChEBI" id="CHEBI:23378"/>
    </ligand>
</feature>
<evidence type="ECO:0000256" key="1">
    <source>
        <dbReference type="ARBA" id="ARBA00004418"/>
    </source>
</evidence>
<feature type="binding site" evidence="7">
    <location>
        <position position="131"/>
    </location>
    <ligand>
        <name>Cu cation</name>
        <dbReference type="ChEBI" id="CHEBI:23378"/>
    </ligand>
</feature>
<evidence type="ECO:0000256" key="3">
    <source>
        <dbReference type="ARBA" id="ARBA00022723"/>
    </source>
</evidence>
<comment type="cofactor">
    <cofactor evidence="7">
        <name>Cu cation</name>
        <dbReference type="ChEBI" id="CHEBI:23378"/>
    </cofactor>
    <text evidence="7">Binds 1 copper ion per subunit.</text>
</comment>
<sequence>MHRSMHAMMHGEASRQTGGTTDDGGSDDVDLEAQTEQWLGRTAGFETIDDRTGESEVVVEVGGGSGLTYAPAAVRVDPGTTIRWVWTGRGGLHDVAFVSAEISTSLHGEQGAEYTYTFAEPGEYRYECTPHAPVGMRGVVIVEENGR</sequence>
<feature type="domain" description="Blue (type 1) copper" evidence="9">
    <location>
        <begin position="56"/>
        <end position="143"/>
    </location>
</feature>
<dbReference type="Proteomes" id="UP001155057">
    <property type="component" value="Unassembled WGS sequence"/>
</dbReference>
<evidence type="ECO:0000256" key="6">
    <source>
        <dbReference type="ARBA" id="ARBA00023008"/>
    </source>
</evidence>